<protein>
    <submittedName>
        <fullName evidence="1">Uncharacterized protein</fullName>
    </submittedName>
</protein>
<reference evidence="2" key="1">
    <citation type="submission" date="2016-06" db="EMBL/GenBank/DDBJ databases">
        <title>Parallel loss of symbiosis genes in relatives of nitrogen-fixing non-legume Parasponia.</title>
        <authorList>
            <person name="Van Velzen R."/>
            <person name="Holmer R."/>
            <person name="Bu F."/>
            <person name="Rutten L."/>
            <person name="Van Zeijl A."/>
            <person name="Liu W."/>
            <person name="Santuari L."/>
            <person name="Cao Q."/>
            <person name="Sharma T."/>
            <person name="Shen D."/>
            <person name="Roswanjaya Y."/>
            <person name="Wardhani T."/>
            <person name="Kalhor M.S."/>
            <person name="Jansen J."/>
            <person name="Van den Hoogen J."/>
            <person name="Gungor B."/>
            <person name="Hartog M."/>
            <person name="Hontelez J."/>
            <person name="Verver J."/>
            <person name="Yang W.-C."/>
            <person name="Schijlen E."/>
            <person name="Repin R."/>
            <person name="Schilthuizen M."/>
            <person name="Schranz E."/>
            <person name="Heidstra R."/>
            <person name="Miyata K."/>
            <person name="Fedorova E."/>
            <person name="Kohlen W."/>
            <person name="Bisseling T."/>
            <person name="Smit S."/>
            <person name="Geurts R."/>
        </authorList>
    </citation>
    <scope>NUCLEOTIDE SEQUENCE [LARGE SCALE GENOMIC DNA]</scope>
    <source>
        <strain evidence="2">cv. WU1-14</strain>
    </source>
</reference>
<evidence type="ECO:0000313" key="1">
    <source>
        <dbReference type="EMBL" id="PON46784.1"/>
    </source>
</evidence>
<name>A0A2P5BDB8_PARAD</name>
<dbReference type="AlphaFoldDB" id="A0A2P5BDB8"/>
<organism evidence="1 2">
    <name type="scientific">Parasponia andersonii</name>
    <name type="common">Sponia andersonii</name>
    <dbReference type="NCBI Taxonomy" id="3476"/>
    <lineage>
        <taxon>Eukaryota</taxon>
        <taxon>Viridiplantae</taxon>
        <taxon>Streptophyta</taxon>
        <taxon>Embryophyta</taxon>
        <taxon>Tracheophyta</taxon>
        <taxon>Spermatophyta</taxon>
        <taxon>Magnoliopsida</taxon>
        <taxon>eudicotyledons</taxon>
        <taxon>Gunneridae</taxon>
        <taxon>Pentapetalae</taxon>
        <taxon>rosids</taxon>
        <taxon>fabids</taxon>
        <taxon>Rosales</taxon>
        <taxon>Cannabaceae</taxon>
        <taxon>Parasponia</taxon>
    </lineage>
</organism>
<sequence>MKLKTVGIRLDSSHMDSAFLLLRERVWLFPKTYGDKVAIVDSNLDKYMRAYWQSFAVIQIHEDQE</sequence>
<gene>
    <name evidence="1" type="ORF">PanWU01x14_248790</name>
</gene>
<keyword evidence="2" id="KW-1185">Reference proteome</keyword>
<evidence type="ECO:0000313" key="2">
    <source>
        <dbReference type="Proteomes" id="UP000237105"/>
    </source>
</evidence>
<dbReference type="Proteomes" id="UP000237105">
    <property type="component" value="Unassembled WGS sequence"/>
</dbReference>
<dbReference type="OrthoDB" id="10364571at2759"/>
<dbReference type="EMBL" id="JXTB01000305">
    <property type="protein sequence ID" value="PON46784.1"/>
    <property type="molecule type" value="Genomic_DNA"/>
</dbReference>
<comment type="caution">
    <text evidence="1">The sequence shown here is derived from an EMBL/GenBank/DDBJ whole genome shotgun (WGS) entry which is preliminary data.</text>
</comment>
<proteinExistence type="predicted"/>
<accession>A0A2P5BDB8</accession>